<evidence type="ECO:0000313" key="7">
    <source>
        <dbReference type="EMBL" id="KAB8161327.1"/>
    </source>
</evidence>
<comment type="caution">
    <text evidence="7">The sequence shown here is derived from an EMBL/GenBank/DDBJ whole genome shotgun (WGS) entry which is preliminary data.</text>
</comment>
<dbReference type="InterPro" id="IPR012309">
    <property type="entry name" value="DNA_ligase_ATP-dep_C"/>
</dbReference>
<dbReference type="InterPro" id="IPR012340">
    <property type="entry name" value="NA-bd_OB-fold"/>
</dbReference>
<evidence type="ECO:0000259" key="6">
    <source>
        <dbReference type="PROSITE" id="PS50160"/>
    </source>
</evidence>
<dbReference type="EC" id="6.5.1.1" evidence="2"/>
<evidence type="ECO:0000256" key="4">
    <source>
        <dbReference type="ARBA" id="ARBA00034003"/>
    </source>
</evidence>
<dbReference type="Gene3D" id="3.30.1490.70">
    <property type="match status" value="1"/>
</dbReference>
<dbReference type="GO" id="GO:0006310">
    <property type="term" value="P:DNA recombination"/>
    <property type="evidence" value="ECO:0007669"/>
    <property type="project" value="InterPro"/>
</dbReference>
<dbReference type="EMBL" id="VDLY02000020">
    <property type="protein sequence ID" value="KAB8161327.1"/>
    <property type="molecule type" value="Genomic_DNA"/>
</dbReference>
<proteinExistence type="inferred from homology"/>
<evidence type="ECO:0000313" key="8">
    <source>
        <dbReference type="Proteomes" id="UP000314251"/>
    </source>
</evidence>
<dbReference type="RefSeq" id="WP_139673566.1">
    <property type="nucleotide sequence ID" value="NZ_VDLY02000020.1"/>
</dbReference>
<dbReference type="PANTHER" id="PTHR45674:SF4">
    <property type="entry name" value="DNA LIGASE 1"/>
    <property type="match status" value="1"/>
</dbReference>
<dbReference type="CDD" id="cd07971">
    <property type="entry name" value="OBF_DNA_ligase_LigD"/>
    <property type="match status" value="1"/>
</dbReference>
<evidence type="ECO:0000256" key="3">
    <source>
        <dbReference type="ARBA" id="ARBA00022598"/>
    </source>
</evidence>
<feature type="domain" description="ATP-dependent DNA ligase family profile" evidence="6">
    <location>
        <begin position="122"/>
        <end position="249"/>
    </location>
</feature>
<evidence type="ECO:0000256" key="5">
    <source>
        <dbReference type="SAM" id="MobiDB-lite"/>
    </source>
</evidence>
<dbReference type="InterPro" id="IPR012310">
    <property type="entry name" value="DNA_ligase_ATP-dep_cent"/>
</dbReference>
<accession>A0A5N5ZXS5</accession>
<comment type="catalytic activity">
    <reaction evidence="4">
        <text>ATP + (deoxyribonucleotide)n-3'-hydroxyl + 5'-phospho-(deoxyribonucleotide)m = (deoxyribonucleotide)n+m + AMP + diphosphate.</text>
        <dbReference type="EC" id="6.5.1.1"/>
    </reaction>
</comment>
<dbReference type="InterPro" id="IPR014146">
    <property type="entry name" value="LigD_ligase_dom"/>
</dbReference>
<evidence type="ECO:0000256" key="1">
    <source>
        <dbReference type="ARBA" id="ARBA00007572"/>
    </source>
</evidence>
<gene>
    <name evidence="7" type="ORF">FH607_026235</name>
</gene>
<dbReference type="Gene3D" id="2.40.50.140">
    <property type="entry name" value="Nucleic acid-binding proteins"/>
    <property type="match status" value="1"/>
</dbReference>
<sequence>MARATADGAAGGDGPGAAVPDAVAPMLAVDGRPPTGAAWAYEWKWDGYRCCLRVAADGTTRLTSRNGNDLTPTYPELAQAGEGPLAGRSAVLDGEIVALGPDGGPDFGRLQRRHQRRHPGRALLAEIPVVFFAFDLLLLDDERLLDHPYRRRRTALEALPADPAGRIAVPPAQLGADADPERLLRVAERHGLEGLVAKRLDSPYQPGRRSPRWVKTPLVRTVEVVVGGWQAGAGRRDGTVGSLLVGAHDEDGRLRYVGHVGSGFSEAVLADLDVRLAGLSRDHSPFVDGVPGPRARLAHWVAPTLVGEVAFRAWTREGRLRQPSWRGLRPDRDPAHARLPSRPR</sequence>
<dbReference type="CDD" id="cd07906">
    <property type="entry name" value="Adenylation_DNA_ligase_LigD_LigC"/>
    <property type="match status" value="1"/>
</dbReference>
<dbReference type="InterPro" id="IPR050191">
    <property type="entry name" value="ATP-dep_DNA_ligase"/>
</dbReference>
<dbReference type="GO" id="GO:0005524">
    <property type="term" value="F:ATP binding"/>
    <property type="evidence" value="ECO:0007669"/>
    <property type="project" value="InterPro"/>
</dbReference>
<protein>
    <recommendedName>
        <fullName evidence="2">DNA ligase (ATP)</fullName>
        <ecNumber evidence="2">6.5.1.1</ecNumber>
    </recommendedName>
</protein>
<evidence type="ECO:0000256" key="2">
    <source>
        <dbReference type="ARBA" id="ARBA00012727"/>
    </source>
</evidence>
<dbReference type="AlphaFoldDB" id="A0A5N5ZXS5"/>
<dbReference type="SUPFAM" id="SSF56091">
    <property type="entry name" value="DNA ligase/mRNA capping enzyme, catalytic domain"/>
    <property type="match status" value="1"/>
</dbReference>
<dbReference type="Gene3D" id="3.30.470.30">
    <property type="entry name" value="DNA ligase/mRNA capping enzyme"/>
    <property type="match status" value="1"/>
</dbReference>
<dbReference type="PROSITE" id="PS50160">
    <property type="entry name" value="DNA_LIGASE_A3"/>
    <property type="match status" value="1"/>
</dbReference>
<dbReference type="GO" id="GO:0003910">
    <property type="term" value="F:DNA ligase (ATP) activity"/>
    <property type="evidence" value="ECO:0007669"/>
    <property type="project" value="UniProtKB-EC"/>
</dbReference>
<dbReference type="Proteomes" id="UP000314251">
    <property type="component" value="Unassembled WGS sequence"/>
</dbReference>
<dbReference type="GO" id="GO:0006281">
    <property type="term" value="P:DNA repair"/>
    <property type="evidence" value="ECO:0007669"/>
    <property type="project" value="InterPro"/>
</dbReference>
<organism evidence="7 8">
    <name type="scientific">Streptomyces mimosae</name>
    <dbReference type="NCBI Taxonomy" id="2586635"/>
    <lineage>
        <taxon>Bacteria</taxon>
        <taxon>Bacillati</taxon>
        <taxon>Actinomycetota</taxon>
        <taxon>Actinomycetes</taxon>
        <taxon>Kitasatosporales</taxon>
        <taxon>Streptomycetaceae</taxon>
        <taxon>Streptomyces</taxon>
    </lineage>
</organism>
<dbReference type="SUPFAM" id="SSF50249">
    <property type="entry name" value="Nucleic acid-binding proteins"/>
    <property type="match status" value="1"/>
</dbReference>
<reference evidence="7" key="1">
    <citation type="submission" date="2019-10" db="EMBL/GenBank/DDBJ databases">
        <title>Nonomuraea sp. nov., isolated from Phyllanthus amarus.</title>
        <authorList>
            <person name="Klykleung N."/>
            <person name="Tanasupawat S."/>
        </authorList>
    </citation>
    <scope>NUCLEOTIDE SEQUENCE [LARGE SCALE GENOMIC DNA]</scope>
    <source>
        <strain evidence="7">3MP-10</strain>
    </source>
</reference>
<dbReference type="Pfam" id="PF04679">
    <property type="entry name" value="DNA_ligase_A_C"/>
    <property type="match status" value="1"/>
</dbReference>
<dbReference type="OrthoDB" id="3733803at2"/>
<name>A0A5N5ZXS5_9ACTN</name>
<feature type="region of interest" description="Disordered" evidence="5">
    <location>
        <begin position="324"/>
        <end position="344"/>
    </location>
</feature>
<dbReference type="Pfam" id="PF01068">
    <property type="entry name" value="DNA_ligase_A_M"/>
    <property type="match status" value="1"/>
</dbReference>
<keyword evidence="8" id="KW-1185">Reference proteome</keyword>
<dbReference type="NCBIfam" id="TIGR02779">
    <property type="entry name" value="NHEJ_ligase_lig"/>
    <property type="match status" value="1"/>
</dbReference>
<dbReference type="PANTHER" id="PTHR45674">
    <property type="entry name" value="DNA LIGASE 1/3 FAMILY MEMBER"/>
    <property type="match status" value="1"/>
</dbReference>
<comment type="similarity">
    <text evidence="1">Belongs to the ATP-dependent DNA ligase family.</text>
</comment>
<keyword evidence="3 7" id="KW-0436">Ligase</keyword>